<dbReference type="EMBL" id="CP018788">
    <property type="protein sequence ID" value="ARQ98553.1"/>
    <property type="molecule type" value="Genomic_DNA"/>
</dbReference>
<name>A0A1X9SQP8_9BACT</name>
<feature type="domain" description="Campylobacter invasion antigen D C-terminal" evidence="2">
    <location>
        <begin position="123"/>
        <end position="175"/>
    </location>
</feature>
<accession>A0A381D755</accession>
<dbReference type="OrthoDB" id="5329345at2"/>
<accession>A0A1X9SQP8</accession>
<dbReference type="KEGG" id="cdev:CIGN_0241"/>
<evidence type="ECO:0000259" key="2">
    <source>
        <dbReference type="Pfam" id="PF21862"/>
    </source>
</evidence>
<reference evidence="3 4" key="1">
    <citation type="journal article" date="2017" name="Genome Biol. Evol.">
        <title>Comparative Genomic Analysis Identifies a Campylobacter Clade Deficient in Selenium Metabolism.</title>
        <authorList>
            <person name="Miller W.G."/>
            <person name="Yee E."/>
            <person name="Lopes B.S."/>
            <person name="Chapman M.H."/>
            <person name="Huynh S."/>
            <person name="Bono J.L."/>
            <person name="Parker C.T."/>
            <person name="Strachan N.J.C."/>
            <person name="Forbes K.J."/>
        </authorList>
    </citation>
    <scope>NUCLEOTIDE SEQUENCE [LARGE SCALE GENOMIC DNA]</scope>
    <source>
        <strain evidence="3 4">NCTC 13003</strain>
    </source>
</reference>
<gene>
    <name evidence="3" type="ORF">CIGN_0241</name>
</gene>
<dbReference type="Pfam" id="PF21862">
    <property type="entry name" value="CiaD"/>
    <property type="match status" value="1"/>
</dbReference>
<proteinExistence type="predicted"/>
<evidence type="ECO:0000313" key="3">
    <source>
        <dbReference type="EMBL" id="ARQ98553.1"/>
    </source>
</evidence>
<dbReference type="STRING" id="1660064.CIGN_0241"/>
<evidence type="ECO:0000313" key="4">
    <source>
        <dbReference type="Proteomes" id="UP000194309"/>
    </source>
</evidence>
<organism evidence="3 4">
    <name type="scientific">Campylobacter devanensis</name>
    <dbReference type="NCBI Taxonomy" id="3161138"/>
    <lineage>
        <taxon>Bacteria</taxon>
        <taxon>Pseudomonadati</taxon>
        <taxon>Campylobacterota</taxon>
        <taxon>Epsilonproteobacteria</taxon>
        <taxon>Campylobacterales</taxon>
        <taxon>Campylobacteraceae</taxon>
        <taxon>Campylobacter</taxon>
    </lineage>
</organism>
<feature type="region of interest" description="Disordered" evidence="1">
    <location>
        <begin position="83"/>
        <end position="122"/>
    </location>
</feature>
<evidence type="ECO:0000256" key="1">
    <source>
        <dbReference type="SAM" id="MobiDB-lite"/>
    </source>
</evidence>
<dbReference type="Proteomes" id="UP000194309">
    <property type="component" value="Chromosome"/>
</dbReference>
<protein>
    <recommendedName>
        <fullName evidence="2">Campylobacter invasion antigen D C-terminal domain-containing protein</fullName>
    </recommendedName>
</protein>
<dbReference type="AlphaFoldDB" id="A0A1X9SQP8"/>
<sequence length="178" mass="20170">MRLEDIAKLTIDEVNAQLQGTSSAVAKNGFIVEEASDNDESNELRREFDFNQEPRQTMQPQFKAQTIAQKEAAKKNAMEIKEMLASRVASMDTSEPLRSRPQPKPQLQPQAQTRPQAQKNLGSSEMLYLQGLKERIGVLFEGLNSADSSNREFRMDMTIKFLEFMLASIDNRLSNLSK</sequence>
<keyword evidence="4" id="KW-1185">Reference proteome</keyword>
<feature type="compositionally biased region" description="Polar residues" evidence="1">
    <location>
        <begin position="113"/>
        <end position="122"/>
    </location>
</feature>
<dbReference type="InterPro" id="IPR054057">
    <property type="entry name" value="CiaD_C"/>
</dbReference>